<comment type="caution">
    <text evidence="2">The sequence shown here is derived from an EMBL/GenBank/DDBJ whole genome shotgun (WGS) entry which is preliminary data.</text>
</comment>
<feature type="transmembrane region" description="Helical" evidence="1">
    <location>
        <begin position="285"/>
        <end position="301"/>
    </location>
</feature>
<keyword evidence="3" id="KW-1185">Reference proteome</keyword>
<evidence type="ECO:0000313" key="2">
    <source>
        <dbReference type="EMBL" id="KND61138.1"/>
    </source>
</evidence>
<feature type="transmembrane region" description="Helical" evidence="1">
    <location>
        <begin position="101"/>
        <end position="125"/>
    </location>
</feature>
<dbReference type="PATRIC" id="fig|242163.4.peg.4401"/>
<feature type="transmembrane region" description="Helical" evidence="1">
    <location>
        <begin position="75"/>
        <end position="95"/>
    </location>
</feature>
<proteinExistence type="predicted"/>
<dbReference type="RefSeq" id="WP_050452941.1">
    <property type="nucleotide sequence ID" value="NZ_LFJJ01000031.1"/>
</dbReference>
<name>A0A0L0MFP0_9BURK</name>
<keyword evidence="1" id="KW-0812">Transmembrane</keyword>
<dbReference type="EMBL" id="LFJJ01000031">
    <property type="protein sequence ID" value="KND61138.1"/>
    <property type="molecule type" value="Genomic_DNA"/>
</dbReference>
<protein>
    <submittedName>
        <fullName evidence="2">Uncharacterized protein</fullName>
    </submittedName>
</protein>
<gene>
    <name evidence="2" type="ORF">BVER_02888c</name>
</gene>
<reference evidence="3" key="1">
    <citation type="submission" date="2015-06" db="EMBL/GenBank/DDBJ databases">
        <title>Comparative genomics of Burkholderia leaf nodule symbionts.</title>
        <authorList>
            <person name="Carlier A."/>
            <person name="Eberl L."/>
            <person name="Pinto-Carbo M."/>
        </authorList>
    </citation>
    <scope>NUCLEOTIDE SEQUENCE [LARGE SCALE GENOMIC DNA]</scope>
    <source>
        <strain evidence="3">UZHbot4</strain>
    </source>
</reference>
<organism evidence="2 3">
    <name type="scientific">Candidatus Burkholderia verschuerenii</name>
    <dbReference type="NCBI Taxonomy" id="242163"/>
    <lineage>
        <taxon>Bacteria</taxon>
        <taxon>Pseudomonadati</taxon>
        <taxon>Pseudomonadota</taxon>
        <taxon>Betaproteobacteria</taxon>
        <taxon>Burkholderiales</taxon>
        <taxon>Burkholderiaceae</taxon>
        <taxon>Burkholderia</taxon>
    </lineage>
</organism>
<feature type="transmembrane region" description="Helical" evidence="1">
    <location>
        <begin position="307"/>
        <end position="326"/>
    </location>
</feature>
<sequence length="401" mass="43049">MKNLRSTAYVCAISWTSALDALITHLVTIVLILGEQYWLSSLTFSVDAGLRVFTAPALARKIADRSESFRSRLSALFKCAFVLLAGFTILLSSGSTRTGQAILGMFIVAKIIFVLDGLFGAHLLFKLESEHKVDIATSSAALNLLSRGATAVASALPLAIVRSTTFAVWIAAIALTLQLAVMWYAKALFFDASPDDHVPQTQPPSPENRSDGLLSNPFTRWGLLYALLGNFLLAGVTLLLMRMLTTHDAPFVNEISALYLTFFLTQIAVLIYGNRAVPATTIQGSCLWLCVIGALTITVAVTDGNLRLIMCMMLGSAYGFLLSAISKTLLPSIGKTRYVFYSAWVQPIGRGASVAATLIIGAAMAGRFDTALLLTACETSALAAAMVLYLTAPDNRSARQM</sequence>
<dbReference type="Proteomes" id="UP000036959">
    <property type="component" value="Unassembled WGS sequence"/>
</dbReference>
<feature type="transmembrane region" description="Helical" evidence="1">
    <location>
        <begin position="371"/>
        <end position="392"/>
    </location>
</feature>
<feature type="transmembrane region" description="Helical" evidence="1">
    <location>
        <begin position="256"/>
        <end position="273"/>
    </location>
</feature>
<evidence type="ECO:0000256" key="1">
    <source>
        <dbReference type="SAM" id="Phobius"/>
    </source>
</evidence>
<feature type="transmembrane region" description="Helical" evidence="1">
    <location>
        <begin position="338"/>
        <end position="365"/>
    </location>
</feature>
<keyword evidence="1" id="KW-1133">Transmembrane helix</keyword>
<feature type="transmembrane region" description="Helical" evidence="1">
    <location>
        <begin position="7"/>
        <end position="31"/>
    </location>
</feature>
<accession>A0A0L0MFP0</accession>
<feature type="transmembrane region" description="Helical" evidence="1">
    <location>
        <begin position="223"/>
        <end position="244"/>
    </location>
</feature>
<dbReference type="AlphaFoldDB" id="A0A0L0MFP0"/>
<keyword evidence="1" id="KW-0472">Membrane</keyword>
<evidence type="ECO:0000313" key="3">
    <source>
        <dbReference type="Proteomes" id="UP000036959"/>
    </source>
</evidence>
<feature type="transmembrane region" description="Helical" evidence="1">
    <location>
        <begin position="166"/>
        <end position="185"/>
    </location>
</feature>